<dbReference type="InterPro" id="IPR014001">
    <property type="entry name" value="Helicase_ATP-bd"/>
</dbReference>
<evidence type="ECO:0000256" key="8">
    <source>
        <dbReference type="ARBA" id="ARBA00047984"/>
    </source>
</evidence>
<evidence type="ECO:0000256" key="6">
    <source>
        <dbReference type="ARBA" id="ARBA00022884"/>
    </source>
</evidence>
<protein>
    <recommendedName>
        <fullName evidence="1">RNA helicase</fullName>
        <ecNumber evidence="1">3.6.4.13</ecNumber>
    </recommendedName>
</protein>
<feature type="domain" description="Helicase ATP-binding" evidence="9">
    <location>
        <begin position="137"/>
        <end position="311"/>
    </location>
</feature>
<dbReference type="SUPFAM" id="SSF52540">
    <property type="entry name" value="P-loop containing nucleoside triphosphate hydrolases"/>
    <property type="match status" value="1"/>
</dbReference>
<reference evidence="11 12" key="1">
    <citation type="submission" date="2023-10" db="EMBL/GenBank/DDBJ databases">
        <title>Comparative genomics analysis reveals potential genetic determinants of host preference in Cryptosporidium xiaoi.</title>
        <authorList>
            <person name="Xiao L."/>
            <person name="Li J."/>
        </authorList>
    </citation>
    <scope>NUCLEOTIDE SEQUENCE [LARGE SCALE GENOMIC DNA]</scope>
    <source>
        <strain evidence="11 12">52996</strain>
    </source>
</reference>
<dbReference type="GO" id="GO:0003724">
    <property type="term" value="F:RNA helicase activity"/>
    <property type="evidence" value="ECO:0007669"/>
    <property type="project" value="UniProtKB-EC"/>
</dbReference>
<dbReference type="CDD" id="cd00268">
    <property type="entry name" value="DEADc"/>
    <property type="match status" value="1"/>
</dbReference>
<gene>
    <name evidence="11" type="ORF">RS030_71138</name>
</gene>
<dbReference type="AlphaFoldDB" id="A0AAV9XTY9"/>
<dbReference type="SMART" id="SM00487">
    <property type="entry name" value="DEXDc"/>
    <property type="match status" value="1"/>
</dbReference>
<evidence type="ECO:0000256" key="5">
    <source>
        <dbReference type="ARBA" id="ARBA00022840"/>
    </source>
</evidence>
<evidence type="ECO:0000256" key="4">
    <source>
        <dbReference type="ARBA" id="ARBA00022806"/>
    </source>
</evidence>
<dbReference type="CDD" id="cd18787">
    <property type="entry name" value="SF2_C_DEAD"/>
    <property type="match status" value="1"/>
</dbReference>
<comment type="catalytic activity">
    <reaction evidence="8">
        <text>ATP + H2O = ADP + phosphate + H(+)</text>
        <dbReference type="Rhea" id="RHEA:13065"/>
        <dbReference type="ChEBI" id="CHEBI:15377"/>
        <dbReference type="ChEBI" id="CHEBI:15378"/>
        <dbReference type="ChEBI" id="CHEBI:30616"/>
        <dbReference type="ChEBI" id="CHEBI:43474"/>
        <dbReference type="ChEBI" id="CHEBI:456216"/>
        <dbReference type="EC" id="3.6.4.13"/>
    </reaction>
</comment>
<keyword evidence="3" id="KW-0378">Hydrolase</keyword>
<dbReference type="PROSITE" id="PS51194">
    <property type="entry name" value="HELICASE_CTER"/>
    <property type="match status" value="1"/>
</dbReference>
<evidence type="ECO:0000256" key="7">
    <source>
        <dbReference type="ARBA" id="ARBA00024355"/>
    </source>
</evidence>
<dbReference type="Pfam" id="PF00271">
    <property type="entry name" value="Helicase_C"/>
    <property type="match status" value="1"/>
</dbReference>
<evidence type="ECO:0000313" key="11">
    <source>
        <dbReference type="EMBL" id="KAK6588156.1"/>
    </source>
</evidence>
<keyword evidence="4 11" id="KW-0347">Helicase</keyword>
<accession>A0AAV9XTY9</accession>
<organism evidence="11 12">
    <name type="scientific">Cryptosporidium xiaoi</name>
    <dbReference type="NCBI Taxonomy" id="659607"/>
    <lineage>
        <taxon>Eukaryota</taxon>
        <taxon>Sar</taxon>
        <taxon>Alveolata</taxon>
        <taxon>Apicomplexa</taxon>
        <taxon>Conoidasida</taxon>
        <taxon>Coccidia</taxon>
        <taxon>Eucoccidiorida</taxon>
        <taxon>Eimeriorina</taxon>
        <taxon>Cryptosporidiidae</taxon>
        <taxon>Cryptosporidium</taxon>
    </lineage>
</organism>
<sequence length="496" mass="55976">MKELSYADNKKGNIESRKSSFSILASGTSFTNGRKSKELWEKISNEMSGVGGHFTANKSNTELYNENEAIDKNNCSEEQILNMRNKYNIVVDGDNKTKPLFTFSEIKENGNFPEWVIHNITNILKYANPTPIQSQVIPLMISGTDLLVQSPTGSGKTLCYIIPILSGLQNEKIYCSNLILSPTRELAQQIVREVKVILDTHGKKYRCRYISGRINKEQEKKTKRLDIAVSTPYRFADICKNGIVTLENCKVIVLDEVDKLLDLGFAPQIDEILSYSNISKGKKVQIVAFSATLPQNVVNLADTIMKSPVKVTLGHKLAASSTIIQELVCVTKNDAKIESFRQLIRQGKIILPTLVFTNSKQDAQRLYNKLLYESLIVEVIHSEMSKIKRDNIIQRFREGKIWILICTDLMARGVDFKNVSCVVNYDFPHSPNNYIHRVGRCGRGGRTGYAITFFTLNDIPKIKSIAKVIKSSGATVPSWMLKIKLNNIRKSCFYNK</sequence>
<dbReference type="GO" id="GO:0003723">
    <property type="term" value="F:RNA binding"/>
    <property type="evidence" value="ECO:0007669"/>
    <property type="project" value="UniProtKB-KW"/>
</dbReference>
<dbReference type="Gene3D" id="3.40.50.300">
    <property type="entry name" value="P-loop containing nucleotide triphosphate hydrolases"/>
    <property type="match status" value="2"/>
</dbReference>
<comment type="caution">
    <text evidence="11">The sequence shown here is derived from an EMBL/GenBank/DDBJ whole genome shotgun (WGS) entry which is preliminary data.</text>
</comment>
<dbReference type="SMART" id="SM00490">
    <property type="entry name" value="HELICc"/>
    <property type="match status" value="1"/>
</dbReference>
<evidence type="ECO:0000259" key="10">
    <source>
        <dbReference type="PROSITE" id="PS51194"/>
    </source>
</evidence>
<evidence type="ECO:0000256" key="2">
    <source>
        <dbReference type="ARBA" id="ARBA00022741"/>
    </source>
</evidence>
<evidence type="ECO:0000256" key="3">
    <source>
        <dbReference type="ARBA" id="ARBA00022801"/>
    </source>
</evidence>
<evidence type="ECO:0000259" key="9">
    <source>
        <dbReference type="PROSITE" id="PS51192"/>
    </source>
</evidence>
<evidence type="ECO:0000313" key="12">
    <source>
        <dbReference type="Proteomes" id="UP001311799"/>
    </source>
</evidence>
<dbReference type="InterPro" id="IPR001650">
    <property type="entry name" value="Helicase_C-like"/>
</dbReference>
<dbReference type="Proteomes" id="UP001311799">
    <property type="component" value="Unassembled WGS sequence"/>
</dbReference>
<comment type="similarity">
    <text evidence="7">Belongs to the DEAD box helicase family. DDX52/ROK1 subfamily.</text>
</comment>
<keyword evidence="6" id="KW-0694">RNA-binding</keyword>
<dbReference type="PANTHER" id="PTHR47959:SF15">
    <property type="entry name" value="RNA HELICASE"/>
    <property type="match status" value="1"/>
</dbReference>
<proteinExistence type="inferred from homology"/>
<dbReference type="EC" id="3.6.4.13" evidence="1"/>
<dbReference type="PANTHER" id="PTHR47959">
    <property type="entry name" value="ATP-DEPENDENT RNA HELICASE RHLE-RELATED"/>
    <property type="match status" value="1"/>
</dbReference>
<dbReference type="GO" id="GO:0005524">
    <property type="term" value="F:ATP binding"/>
    <property type="evidence" value="ECO:0007669"/>
    <property type="project" value="UniProtKB-KW"/>
</dbReference>
<dbReference type="GO" id="GO:0016787">
    <property type="term" value="F:hydrolase activity"/>
    <property type="evidence" value="ECO:0007669"/>
    <property type="project" value="UniProtKB-KW"/>
</dbReference>
<evidence type="ECO:0000256" key="1">
    <source>
        <dbReference type="ARBA" id="ARBA00012552"/>
    </source>
</evidence>
<dbReference type="InterPro" id="IPR044742">
    <property type="entry name" value="DEAD/DEAH_RhlB"/>
</dbReference>
<dbReference type="EMBL" id="JAWDEY010000035">
    <property type="protein sequence ID" value="KAK6588156.1"/>
    <property type="molecule type" value="Genomic_DNA"/>
</dbReference>
<dbReference type="InterPro" id="IPR050079">
    <property type="entry name" value="DEAD_box_RNA_helicase"/>
</dbReference>
<feature type="domain" description="Helicase C-terminal" evidence="10">
    <location>
        <begin position="336"/>
        <end position="484"/>
    </location>
</feature>
<dbReference type="InterPro" id="IPR027417">
    <property type="entry name" value="P-loop_NTPase"/>
</dbReference>
<dbReference type="GO" id="GO:0005829">
    <property type="term" value="C:cytosol"/>
    <property type="evidence" value="ECO:0007669"/>
    <property type="project" value="TreeGrafter"/>
</dbReference>
<name>A0AAV9XTY9_9CRYT</name>
<keyword evidence="2" id="KW-0547">Nucleotide-binding</keyword>
<dbReference type="Pfam" id="PF00270">
    <property type="entry name" value="DEAD"/>
    <property type="match status" value="1"/>
</dbReference>
<keyword evidence="5" id="KW-0067">ATP-binding</keyword>
<dbReference type="InterPro" id="IPR011545">
    <property type="entry name" value="DEAD/DEAH_box_helicase_dom"/>
</dbReference>
<dbReference type="PROSITE" id="PS51192">
    <property type="entry name" value="HELICASE_ATP_BIND_1"/>
    <property type="match status" value="1"/>
</dbReference>
<keyword evidence="12" id="KW-1185">Reference proteome</keyword>